<gene>
    <name evidence="2" type="ORF">PUN28_003848</name>
</gene>
<feature type="compositionally biased region" description="Basic and acidic residues" evidence="1">
    <location>
        <begin position="11"/>
        <end position="27"/>
    </location>
</feature>
<sequence>MAPRRRRRRTDRQPRGRVGKREATPEVGRRVCESVEKRNAWGIEHGRPGGVERRKRETKSVEINKGTVTVTSNNVTFFSHRVLIVTCSMSIDFPRGMKPI</sequence>
<evidence type="ECO:0000313" key="2">
    <source>
        <dbReference type="EMBL" id="KAL0128743.1"/>
    </source>
</evidence>
<name>A0AAW2GL36_9HYME</name>
<dbReference type="AlphaFoldDB" id="A0AAW2GL36"/>
<keyword evidence="3" id="KW-1185">Reference proteome</keyword>
<dbReference type="Proteomes" id="UP001430953">
    <property type="component" value="Unassembled WGS sequence"/>
</dbReference>
<evidence type="ECO:0000313" key="3">
    <source>
        <dbReference type="Proteomes" id="UP001430953"/>
    </source>
</evidence>
<evidence type="ECO:0000256" key="1">
    <source>
        <dbReference type="SAM" id="MobiDB-lite"/>
    </source>
</evidence>
<feature type="region of interest" description="Disordered" evidence="1">
    <location>
        <begin position="1"/>
        <end position="27"/>
    </location>
</feature>
<dbReference type="EMBL" id="JADYXP020000003">
    <property type="protein sequence ID" value="KAL0128743.1"/>
    <property type="molecule type" value="Genomic_DNA"/>
</dbReference>
<feature type="compositionally biased region" description="Basic residues" evidence="1">
    <location>
        <begin position="1"/>
        <end position="10"/>
    </location>
</feature>
<accession>A0AAW2GL36</accession>
<proteinExistence type="predicted"/>
<comment type="caution">
    <text evidence="2">The sequence shown here is derived from an EMBL/GenBank/DDBJ whole genome shotgun (WGS) entry which is preliminary data.</text>
</comment>
<reference evidence="2 3" key="1">
    <citation type="submission" date="2023-03" db="EMBL/GenBank/DDBJ databases">
        <title>High recombination rates correlate with genetic variation in Cardiocondyla obscurior ants.</title>
        <authorList>
            <person name="Errbii M."/>
        </authorList>
    </citation>
    <scope>NUCLEOTIDE SEQUENCE [LARGE SCALE GENOMIC DNA]</scope>
    <source>
        <strain evidence="2">Alpha-2009</strain>
        <tissue evidence="2">Whole body</tissue>
    </source>
</reference>
<protein>
    <submittedName>
        <fullName evidence="2">Uncharacterized protein</fullName>
    </submittedName>
</protein>
<organism evidence="2 3">
    <name type="scientific">Cardiocondyla obscurior</name>
    <dbReference type="NCBI Taxonomy" id="286306"/>
    <lineage>
        <taxon>Eukaryota</taxon>
        <taxon>Metazoa</taxon>
        <taxon>Ecdysozoa</taxon>
        <taxon>Arthropoda</taxon>
        <taxon>Hexapoda</taxon>
        <taxon>Insecta</taxon>
        <taxon>Pterygota</taxon>
        <taxon>Neoptera</taxon>
        <taxon>Endopterygota</taxon>
        <taxon>Hymenoptera</taxon>
        <taxon>Apocrita</taxon>
        <taxon>Aculeata</taxon>
        <taxon>Formicoidea</taxon>
        <taxon>Formicidae</taxon>
        <taxon>Myrmicinae</taxon>
        <taxon>Cardiocondyla</taxon>
    </lineage>
</organism>